<name>A0AAW5JRD8_9FIRM</name>
<evidence type="ECO:0000313" key="2">
    <source>
        <dbReference type="EMBL" id="MCQ4771702.1"/>
    </source>
</evidence>
<dbReference type="EMBL" id="JANFYS010000043">
    <property type="protein sequence ID" value="MCQ4771702.1"/>
    <property type="molecule type" value="Genomic_DNA"/>
</dbReference>
<gene>
    <name evidence="2" type="ORF">NE579_14755</name>
</gene>
<dbReference type="RefSeq" id="WP_256304802.1">
    <property type="nucleotide sequence ID" value="NZ_JANFYS010000043.1"/>
</dbReference>
<proteinExistence type="predicted"/>
<feature type="domain" description="Protein CotJB" evidence="1">
    <location>
        <begin position="72"/>
        <end position="144"/>
    </location>
</feature>
<reference evidence="2" key="1">
    <citation type="submission" date="2022-06" db="EMBL/GenBank/DDBJ databases">
        <title>Isolation of gut microbiota from human fecal samples.</title>
        <authorList>
            <person name="Pamer E.G."/>
            <person name="Barat B."/>
            <person name="Waligurski E."/>
            <person name="Medina S."/>
            <person name="Paddock L."/>
            <person name="Mostad J."/>
        </authorList>
    </citation>
    <scope>NUCLEOTIDE SEQUENCE</scope>
    <source>
        <strain evidence="2">DFI.9.91</strain>
    </source>
</reference>
<organism evidence="2 3">
    <name type="scientific">Intestinimonas massiliensis</name>
    <name type="common">ex Afouda et al. 2020</name>
    <dbReference type="NCBI Taxonomy" id="1673721"/>
    <lineage>
        <taxon>Bacteria</taxon>
        <taxon>Bacillati</taxon>
        <taxon>Bacillota</taxon>
        <taxon>Clostridia</taxon>
        <taxon>Eubacteriales</taxon>
        <taxon>Intestinimonas</taxon>
    </lineage>
</organism>
<protein>
    <submittedName>
        <fullName evidence="2">Spore coat protein CotJB</fullName>
    </submittedName>
</protein>
<keyword evidence="2" id="KW-0167">Capsid protein</keyword>
<dbReference type="AlphaFoldDB" id="A0AAW5JRD8"/>
<accession>A0AAW5JRD8</accession>
<dbReference type="InterPro" id="IPR024207">
    <property type="entry name" value="CotJB_dom"/>
</dbReference>
<evidence type="ECO:0000313" key="3">
    <source>
        <dbReference type="Proteomes" id="UP001204562"/>
    </source>
</evidence>
<sequence>MNPENGTMPACGDNYGTLPECAPLAVPYVPFQQSNPKRYSQSDALNNGTLYPGLNLPFHIKATATSVPVTPLTELQALEFVNQELALYLDTHPNDAEAFELFRQYTAMEQEARAAYVANHGPVLRSETAESKTYTWLNDPWPWNFQEGGMK</sequence>
<comment type="caution">
    <text evidence="2">The sequence shown here is derived from an EMBL/GenBank/DDBJ whole genome shotgun (WGS) entry which is preliminary data.</text>
</comment>
<keyword evidence="2" id="KW-0946">Virion</keyword>
<dbReference type="InterPro" id="IPR020256">
    <property type="entry name" value="Spore_coat_CotJA"/>
</dbReference>
<dbReference type="Pfam" id="PF12652">
    <property type="entry name" value="CotJB"/>
    <property type="match status" value="1"/>
</dbReference>
<dbReference type="Proteomes" id="UP001204562">
    <property type="component" value="Unassembled WGS sequence"/>
</dbReference>
<dbReference type="Pfam" id="PF11007">
    <property type="entry name" value="CotJA"/>
    <property type="match status" value="1"/>
</dbReference>
<evidence type="ECO:0000259" key="1">
    <source>
        <dbReference type="Pfam" id="PF12652"/>
    </source>
</evidence>